<comment type="caution">
    <text evidence="2">The sequence shown here is derived from an EMBL/GenBank/DDBJ whole genome shotgun (WGS) entry which is preliminary data.</text>
</comment>
<feature type="region of interest" description="Disordered" evidence="1">
    <location>
        <begin position="1"/>
        <end position="99"/>
    </location>
</feature>
<keyword evidence="3" id="KW-1185">Reference proteome</keyword>
<organism evidence="2 3">
    <name type="scientific">Symbiodinium microadriaticum</name>
    <name type="common">Dinoflagellate</name>
    <name type="synonym">Zooxanthella microadriatica</name>
    <dbReference type="NCBI Taxonomy" id="2951"/>
    <lineage>
        <taxon>Eukaryota</taxon>
        <taxon>Sar</taxon>
        <taxon>Alveolata</taxon>
        <taxon>Dinophyceae</taxon>
        <taxon>Suessiales</taxon>
        <taxon>Symbiodiniaceae</taxon>
        <taxon>Symbiodinium</taxon>
    </lineage>
</organism>
<feature type="region of interest" description="Disordered" evidence="1">
    <location>
        <begin position="142"/>
        <end position="194"/>
    </location>
</feature>
<dbReference type="Proteomes" id="UP000186817">
    <property type="component" value="Unassembled WGS sequence"/>
</dbReference>
<dbReference type="EMBL" id="LSRX01000917">
    <property type="protein sequence ID" value="OLP86429.1"/>
    <property type="molecule type" value="Genomic_DNA"/>
</dbReference>
<evidence type="ECO:0000313" key="3">
    <source>
        <dbReference type="Proteomes" id="UP000186817"/>
    </source>
</evidence>
<dbReference type="OrthoDB" id="6019648at2759"/>
<feature type="compositionally biased region" description="Low complexity" evidence="1">
    <location>
        <begin position="154"/>
        <end position="165"/>
    </location>
</feature>
<feature type="region of interest" description="Disordered" evidence="1">
    <location>
        <begin position="689"/>
        <end position="754"/>
    </location>
</feature>
<feature type="region of interest" description="Disordered" evidence="1">
    <location>
        <begin position="1073"/>
        <end position="1125"/>
    </location>
</feature>
<feature type="compositionally biased region" description="Basic and acidic residues" evidence="1">
    <location>
        <begin position="1081"/>
        <end position="1094"/>
    </location>
</feature>
<name>A0A1Q9CU36_SYMMI</name>
<feature type="compositionally biased region" description="Basic and acidic residues" evidence="1">
    <location>
        <begin position="173"/>
        <end position="184"/>
    </location>
</feature>
<evidence type="ECO:0000313" key="2">
    <source>
        <dbReference type="EMBL" id="OLP86429.1"/>
    </source>
</evidence>
<accession>A0A1Q9CU36</accession>
<reference evidence="2 3" key="1">
    <citation type="submission" date="2016-02" db="EMBL/GenBank/DDBJ databases">
        <title>Genome analysis of coral dinoflagellate symbionts highlights evolutionary adaptations to a symbiotic lifestyle.</title>
        <authorList>
            <person name="Aranda M."/>
            <person name="Li Y."/>
            <person name="Liew Y.J."/>
            <person name="Baumgarten S."/>
            <person name="Simakov O."/>
            <person name="Wilson M."/>
            <person name="Piel J."/>
            <person name="Ashoor H."/>
            <person name="Bougouffa S."/>
            <person name="Bajic V.B."/>
            <person name="Ryu T."/>
            <person name="Ravasi T."/>
            <person name="Bayer T."/>
            <person name="Micklem G."/>
            <person name="Kim H."/>
            <person name="Bhak J."/>
            <person name="Lajeunesse T.C."/>
            <person name="Voolstra C.R."/>
        </authorList>
    </citation>
    <scope>NUCLEOTIDE SEQUENCE [LARGE SCALE GENOMIC DNA]</scope>
    <source>
        <strain evidence="2 3">CCMP2467</strain>
    </source>
</reference>
<feature type="compositionally biased region" description="Polar residues" evidence="1">
    <location>
        <begin position="689"/>
        <end position="698"/>
    </location>
</feature>
<gene>
    <name evidence="2" type="ORF">AK812_SmicGene32468</name>
</gene>
<feature type="compositionally biased region" description="Low complexity" evidence="1">
    <location>
        <begin position="721"/>
        <end position="747"/>
    </location>
</feature>
<feature type="compositionally biased region" description="Polar residues" evidence="1">
    <location>
        <begin position="17"/>
        <end position="64"/>
    </location>
</feature>
<feature type="compositionally biased region" description="Low complexity" evidence="1">
    <location>
        <begin position="86"/>
        <end position="99"/>
    </location>
</feature>
<sequence>MQGAELDNGPKMGVEQVPQSSREQLEQSSGEQLARSSREQMAQSSGEQVAQPSGEQVTQPSQDQKPAFPPEPPPVLGSAGGVFPPDVSDLGGSLSSGSFSRVSAVNMSGLQSALELAMLEPEFPEDWEDAYVVPSLSSDVDAKGFLKDSRGSDGRSSPDPSWGSREQGFVEARGNDSDMPRQEGSEVGSMRSPSECARFSVQQSRAHDALGSFVGSLVKSDVARFGSSCSDHKLPWESDFARRLLDPDCEWDPLQGFKQESVIPPLSAAAPAEKPVKAATREVQPGAVFAWAVSLGAAARDPAAERERKLDQGVSMWSQLVVRFSECCTLYDCVLEGLEPESDVPSCVSSAVAAAVGVKSPHTIHKRAASFWTFVRWLDVHEPLSSNRLHEIQVWNFVQYLKKTEAPATKAAAVLSAFRFAHFVLGFKVEGVIESRRIKGATEQQLVSLRKLRQARDLTVAQVLQLHARLESGALHAFDRAFVASLLIRLYARARPSDLLFIESVEVDCPAGAEYPLLVFEVSQHKGARKVQLKSRLLPILVPMIGVNGKCWAGDAIRAFADAGRSLSSVRGPLTLAPSDESGTVHSRRSVSSAEVGRALRAFLGVPEENLDPAAPRVTAYSLRGTCLGWGGKFGFDEDLKSVLGRHSSSIKTTQAIYSRELAAAPARKLQDMIREIAEGRFFPDNSRSSYFPSQASSKAPPVNELADKAVRPQPVKIEISSSEESLPGEQESSESESTGSASSSSGDNEVPPVVKRWRRAKVEASDQVWYVHTVSGMLHLVASPEDVPMMLACGRPVNANYRQASKDEVCNGAECRTPLPQTEFDDFVASLIPAALLGEKGSVKRLLFESQALLLNDLREQVTQPDKWSTKDVPIVERQKRMEAVKASIPGVVVEGPLEPSHGLLNAACRMEREGQLRYIAPEQCGTRMYEIQNVKSQSKVLSLEEGKLAISEEKGLPEVACGSALLLQEALKRRGIALQFAGVASYLAHERYILKLFAHMGREPPPGHSRTSVHQLLTADRQVWSRMIEDDVSPKRSADGHFAVDSALIPALQSYEVTVCLLPRAAAESKKRPAPPKKFAYDRDTKAPKGDPSRGAGKGGGKGKRATWQPSVPEGIRKLGGHAQTPDKKRICFSRWHDPLILEFFSGWLEFLPRLLAKLKVSESFSFVHCHECRACKADSGCPSYPIRLAMQDTLQALEIMDDAEVTALRARVIKEWMHLAVSLAKEEDALKAFDLTSAYRQMPVHPDEGYAVWQLYGCLLFLEVFGRTGKRCLGLITSHAFSFVEEIGPELRAELQRFVLRLEVEAPRLIKIFEGGAWKVYTDASYEPGAETSFCGLGGVLVNPKGVPLKFFSFVLSDPQKVFLGEKVSSQIIFPAEMLALAIALDAWGDDLRGSPSILFVDNNGVRDAAISGNARSSVARRILELLLQKEYELSIVPWYARVPSPSNPADEPSRVECNRLCLLGAELRKSEVAGLVEACLQKVHVFMDIFLEHMMKPLPFRLQSNCFELLRLQSNCFELRAPRSFMFFRLFVLLPVTWGDGELETTSTFAPSNASYDCNPFLGTRYLRIGNGNGILSGECRHNWHLHEVTLYDETGWRQIQGESGSTDTGYTGGWKPSNAVDGQTRSLFQGDHDPGLSCSCWEPWKKDQQSLIIDMAETRKVGRMVIHQGGRNDVNAVSQIRVHCTNGHDANPLVLNVSFDWTEVECDESGCVVTQMSVPYRETCEGGIARGLRRFLSVALMILVCGVQML</sequence>
<proteinExistence type="predicted"/>
<protein>
    <submittedName>
        <fullName evidence="2">Uncharacterized protein</fullName>
    </submittedName>
</protein>
<dbReference type="Gene3D" id="2.60.120.260">
    <property type="entry name" value="Galactose-binding domain-like"/>
    <property type="match status" value="1"/>
</dbReference>
<feature type="compositionally biased region" description="Basic and acidic residues" evidence="1">
    <location>
        <begin position="142"/>
        <end position="153"/>
    </location>
</feature>
<evidence type="ECO:0000256" key="1">
    <source>
        <dbReference type="SAM" id="MobiDB-lite"/>
    </source>
</evidence>